<gene>
    <name evidence="1" type="ORF">AQI95_39430</name>
</gene>
<sequence>MVECGCGGGDQLVGDGADLRWCLGRGECLEVRRQVRQGGGLVRQRVVGQEGLGFAAGHAI</sequence>
<organism evidence="1 2">
    <name type="scientific">Streptomyces yokosukanensis</name>
    <dbReference type="NCBI Taxonomy" id="67386"/>
    <lineage>
        <taxon>Bacteria</taxon>
        <taxon>Bacillati</taxon>
        <taxon>Actinomycetota</taxon>
        <taxon>Actinomycetes</taxon>
        <taxon>Kitasatosporales</taxon>
        <taxon>Streptomycetaceae</taxon>
        <taxon>Streptomyces</taxon>
    </lineage>
</organism>
<evidence type="ECO:0000313" key="1">
    <source>
        <dbReference type="EMBL" id="KUM99320.1"/>
    </source>
</evidence>
<dbReference type="Proteomes" id="UP000053127">
    <property type="component" value="Unassembled WGS sequence"/>
</dbReference>
<protein>
    <submittedName>
        <fullName evidence="1">Uncharacterized protein</fullName>
    </submittedName>
</protein>
<evidence type="ECO:0000313" key="2">
    <source>
        <dbReference type="Proteomes" id="UP000053127"/>
    </source>
</evidence>
<name>A0A117PYU8_9ACTN</name>
<reference evidence="1 2" key="1">
    <citation type="submission" date="2015-10" db="EMBL/GenBank/DDBJ databases">
        <title>Draft genome sequence of Streptomyces yokosukanensis DSM 40224, type strain for the species Streptomyces yokosukanensis.</title>
        <authorList>
            <person name="Ruckert C."/>
            <person name="Winkler A."/>
            <person name="Kalinowski J."/>
            <person name="Kampfer P."/>
            <person name="Glaeser S."/>
        </authorList>
    </citation>
    <scope>NUCLEOTIDE SEQUENCE [LARGE SCALE GENOMIC DNA]</scope>
    <source>
        <strain evidence="1 2">DSM 40224</strain>
    </source>
</reference>
<comment type="caution">
    <text evidence="1">The sequence shown here is derived from an EMBL/GenBank/DDBJ whole genome shotgun (WGS) entry which is preliminary data.</text>
</comment>
<dbReference type="EMBL" id="LMWN01000065">
    <property type="protein sequence ID" value="KUM99320.1"/>
    <property type="molecule type" value="Genomic_DNA"/>
</dbReference>
<accession>A0A117PYU8</accession>
<keyword evidence="2" id="KW-1185">Reference proteome</keyword>
<dbReference type="AlphaFoldDB" id="A0A117PYU8"/>
<proteinExistence type="predicted"/>